<proteinExistence type="predicted"/>
<evidence type="ECO:0000313" key="2">
    <source>
        <dbReference type="Proteomes" id="UP001157502"/>
    </source>
</evidence>
<protein>
    <submittedName>
        <fullName evidence="1">Uncharacterized protein</fullName>
    </submittedName>
</protein>
<name>A0ACC2GEX6_DALPE</name>
<dbReference type="EMBL" id="CM055741">
    <property type="protein sequence ID" value="KAJ8002214.1"/>
    <property type="molecule type" value="Genomic_DNA"/>
</dbReference>
<organism evidence="1 2">
    <name type="scientific">Dallia pectoralis</name>
    <name type="common">Alaska blackfish</name>
    <dbReference type="NCBI Taxonomy" id="75939"/>
    <lineage>
        <taxon>Eukaryota</taxon>
        <taxon>Metazoa</taxon>
        <taxon>Chordata</taxon>
        <taxon>Craniata</taxon>
        <taxon>Vertebrata</taxon>
        <taxon>Euteleostomi</taxon>
        <taxon>Actinopterygii</taxon>
        <taxon>Neopterygii</taxon>
        <taxon>Teleostei</taxon>
        <taxon>Protacanthopterygii</taxon>
        <taxon>Esociformes</taxon>
        <taxon>Umbridae</taxon>
        <taxon>Dallia</taxon>
    </lineage>
</organism>
<sequence>MLFMDTADEKVKTTYLWACESSPSCLICLGLGIAGYRLGELTEAEDALTEANTLNNGNPDVWGYLSAAGRGPMAPQPDRGPLRWMSGLVAEKTWTVVHRRLQW</sequence>
<dbReference type="Proteomes" id="UP001157502">
    <property type="component" value="Chromosome 14"/>
</dbReference>
<reference evidence="1" key="1">
    <citation type="submission" date="2021-05" db="EMBL/GenBank/DDBJ databases">
        <authorList>
            <person name="Pan Q."/>
            <person name="Jouanno E."/>
            <person name="Zahm M."/>
            <person name="Klopp C."/>
            <person name="Cabau C."/>
            <person name="Louis A."/>
            <person name="Berthelot C."/>
            <person name="Parey E."/>
            <person name="Roest Crollius H."/>
            <person name="Montfort J."/>
            <person name="Robinson-Rechavi M."/>
            <person name="Bouchez O."/>
            <person name="Lampietro C."/>
            <person name="Lopez Roques C."/>
            <person name="Donnadieu C."/>
            <person name="Postlethwait J."/>
            <person name="Bobe J."/>
            <person name="Dillon D."/>
            <person name="Chandos A."/>
            <person name="von Hippel F."/>
            <person name="Guiguen Y."/>
        </authorList>
    </citation>
    <scope>NUCLEOTIDE SEQUENCE</scope>
    <source>
        <strain evidence="1">YG-Jan2019</strain>
    </source>
</reference>
<keyword evidence="2" id="KW-1185">Reference proteome</keyword>
<evidence type="ECO:0000313" key="1">
    <source>
        <dbReference type="EMBL" id="KAJ8002214.1"/>
    </source>
</evidence>
<comment type="caution">
    <text evidence="1">The sequence shown here is derived from an EMBL/GenBank/DDBJ whole genome shotgun (WGS) entry which is preliminary data.</text>
</comment>
<accession>A0ACC2GEX6</accession>
<gene>
    <name evidence="1" type="ORF">DPEC_G00177570</name>
</gene>